<reference evidence="12 13" key="1">
    <citation type="journal article" date="2011" name="J. Bacteriol.">
        <title>Genome sequence of the ethanol-producing Zymomonas mobilis subsp. mobilis lectotype strain ATCC 10988.</title>
        <authorList>
            <person name="Pappas K.M."/>
            <person name="Kouvelis V.N."/>
            <person name="Saunders E."/>
            <person name="Brettin T.S."/>
            <person name="Bruce D."/>
            <person name="Detter C."/>
            <person name="Balakireva M."/>
            <person name="Han C.S."/>
            <person name="Savvakis G."/>
            <person name="Kyrpides N.C."/>
            <person name="Typas M.A."/>
        </authorList>
    </citation>
    <scope>NUCLEOTIDE SEQUENCE [LARGE SCALE GENOMIC DNA]</scope>
    <source>
        <strain evidence="13">ATCC 10988 / DSM 424 / CCUG 17860 / LMG 404 / NCIMB 8938 / NRRL B-806 / ZM1</strain>
    </source>
</reference>
<evidence type="ECO:0000256" key="9">
    <source>
        <dbReference type="RuleBase" id="RU362011"/>
    </source>
</evidence>
<evidence type="ECO:0000313" key="12">
    <source>
        <dbReference type="EMBL" id="AEH62364.1"/>
    </source>
</evidence>
<comment type="similarity">
    <text evidence="2 9">Belongs to the SLC41A transporter family.</text>
</comment>
<dbReference type="InterPro" id="IPR038076">
    <property type="entry name" value="MgtE_N_sf"/>
</dbReference>
<evidence type="ECO:0000256" key="4">
    <source>
        <dbReference type="ARBA" id="ARBA00022692"/>
    </source>
</evidence>
<keyword evidence="7 9" id="KW-0472">Membrane</keyword>
<evidence type="ECO:0000259" key="11">
    <source>
        <dbReference type="PROSITE" id="PS51371"/>
    </source>
</evidence>
<dbReference type="InterPro" id="IPR046342">
    <property type="entry name" value="CBS_dom_sf"/>
</dbReference>
<evidence type="ECO:0000256" key="2">
    <source>
        <dbReference type="ARBA" id="ARBA00009749"/>
    </source>
</evidence>
<sequence length="491" mass="53146">MKKSTIDNAETAMDEQEKNGLAPDQPDSLEERGSSIPNSQEEENRLASEFVRQIVSLIEEGDNQAVYDMVAPLHPADIAELFAQAPVEIRRPLAAAITDLMSGEVISEMNEWVREDLLKSLTGQEVANIIAQLDLDDAVVIVSELDAQKQQETLQALSSEDRAAIERALSFPLESAGRMMQRNLVAVHENMSVGDVIHYLRQNDDLTTDFWEVFVVDPSHRPIGTCKLSKLLRMPRHALIQDIMQPEQTLIPVTMDQEEVALRFQKYGLISAAVVDESGRLVGMITVDDIIHIIRDEADEDILKLSGAGDGDINEPVLDSYKSRVRWLITNLGTALVASTIIGFFEGTIARMVELATLMPIVAGVGGNAGSQTMAVTVRALATNQLTASNCVRSITRELRIALLNGLTVACVLGAGTWLVFHNVLLTEVIALAIMSNIIIGGLAGVLVPLTFDRAGSDPAVASSIFVTMTTDAMGFLTFLGLATVSGLTGA</sequence>
<protein>
    <recommendedName>
        <fullName evidence="9">Magnesium transporter MgtE</fullName>
    </recommendedName>
</protein>
<dbReference type="SMART" id="SM00924">
    <property type="entry name" value="MgtE_N"/>
    <property type="match status" value="1"/>
</dbReference>
<dbReference type="GO" id="GO:0046872">
    <property type="term" value="F:metal ion binding"/>
    <property type="evidence" value="ECO:0007669"/>
    <property type="project" value="UniProtKB-KW"/>
</dbReference>
<accession>A0A0H3FX35</accession>
<keyword evidence="4 9" id="KW-0812">Transmembrane</keyword>
<dbReference type="KEGG" id="zmm:Zmob_0518"/>
<dbReference type="InterPro" id="IPR006668">
    <property type="entry name" value="Mg_transptr_MgtE_intracell_dom"/>
</dbReference>
<dbReference type="GO" id="GO:0015095">
    <property type="term" value="F:magnesium ion transmembrane transporter activity"/>
    <property type="evidence" value="ECO:0007669"/>
    <property type="project" value="UniProtKB-UniRule"/>
</dbReference>
<dbReference type="SMART" id="SM00116">
    <property type="entry name" value="CBS"/>
    <property type="match status" value="2"/>
</dbReference>
<evidence type="ECO:0000256" key="5">
    <source>
        <dbReference type="ARBA" id="ARBA00022842"/>
    </source>
</evidence>
<dbReference type="Proteomes" id="UP000001494">
    <property type="component" value="Chromosome"/>
</dbReference>
<comment type="caution">
    <text evidence="9">Lacks conserved residue(s) required for the propagation of feature annotation.</text>
</comment>
<dbReference type="InterPro" id="IPR006667">
    <property type="entry name" value="SLC41_membr_dom"/>
</dbReference>
<evidence type="ECO:0000313" key="13">
    <source>
        <dbReference type="Proteomes" id="UP000001494"/>
    </source>
</evidence>
<dbReference type="PANTHER" id="PTHR43773">
    <property type="entry name" value="MAGNESIUM TRANSPORTER MGTE"/>
    <property type="match status" value="1"/>
</dbReference>
<keyword evidence="8" id="KW-0129">CBS domain</keyword>
<dbReference type="CDD" id="cd04606">
    <property type="entry name" value="CBS_pair_Mg_transporter"/>
    <property type="match status" value="1"/>
</dbReference>
<dbReference type="InterPro" id="IPR006669">
    <property type="entry name" value="MgtE_transporter"/>
</dbReference>
<feature type="transmembrane region" description="Helical" evidence="9">
    <location>
        <begin position="430"/>
        <end position="452"/>
    </location>
</feature>
<evidence type="ECO:0000256" key="10">
    <source>
        <dbReference type="SAM" id="MobiDB-lite"/>
    </source>
</evidence>
<dbReference type="SUPFAM" id="SSF161093">
    <property type="entry name" value="MgtE membrane domain-like"/>
    <property type="match status" value="1"/>
</dbReference>
<dbReference type="PROSITE" id="PS51371">
    <property type="entry name" value="CBS"/>
    <property type="match status" value="2"/>
</dbReference>
<dbReference type="Pfam" id="PF00571">
    <property type="entry name" value="CBS"/>
    <property type="match status" value="2"/>
</dbReference>
<organism evidence="12 13">
    <name type="scientific">Zymomonas mobilis subsp. mobilis (strain ATCC 10988 / DSM 424 / LMG 404 / NCIMB 8938 / NRRL B-806 / ZM1)</name>
    <dbReference type="NCBI Taxonomy" id="555217"/>
    <lineage>
        <taxon>Bacteria</taxon>
        <taxon>Pseudomonadati</taxon>
        <taxon>Pseudomonadota</taxon>
        <taxon>Alphaproteobacteria</taxon>
        <taxon>Sphingomonadales</taxon>
        <taxon>Zymomonadaceae</taxon>
        <taxon>Zymomonas</taxon>
    </lineage>
</organism>
<comment type="subunit">
    <text evidence="9">Homodimer.</text>
</comment>
<dbReference type="Gene3D" id="3.10.580.10">
    <property type="entry name" value="CBS-domain"/>
    <property type="match status" value="1"/>
</dbReference>
<dbReference type="GO" id="GO:0005886">
    <property type="term" value="C:plasma membrane"/>
    <property type="evidence" value="ECO:0007669"/>
    <property type="project" value="UniProtKB-SubCell"/>
</dbReference>
<name>A0A0H3FX35_ZYMMA</name>
<feature type="domain" description="CBS" evidence="11">
    <location>
        <begin position="180"/>
        <end position="243"/>
    </location>
</feature>
<dbReference type="PANTHER" id="PTHR43773:SF1">
    <property type="entry name" value="MAGNESIUM TRANSPORTER MGTE"/>
    <property type="match status" value="1"/>
</dbReference>
<dbReference type="SMR" id="A0A0H3FX35"/>
<dbReference type="Gene3D" id="1.25.60.10">
    <property type="entry name" value="MgtE N-terminal domain-like"/>
    <property type="match status" value="1"/>
</dbReference>
<evidence type="ECO:0000256" key="1">
    <source>
        <dbReference type="ARBA" id="ARBA00004141"/>
    </source>
</evidence>
<dbReference type="AlphaFoldDB" id="A0A0H3FX35"/>
<feature type="transmembrane region" description="Helical" evidence="9">
    <location>
        <begin position="464"/>
        <end position="485"/>
    </location>
</feature>
<comment type="function">
    <text evidence="9">Acts as a magnesium transporter.</text>
</comment>
<evidence type="ECO:0000256" key="8">
    <source>
        <dbReference type="PROSITE-ProRule" id="PRU00703"/>
    </source>
</evidence>
<dbReference type="RefSeq" id="WP_011240648.1">
    <property type="nucleotide sequence ID" value="NC_017262.1"/>
</dbReference>
<dbReference type="Pfam" id="PF01769">
    <property type="entry name" value="MgtE"/>
    <property type="match status" value="1"/>
</dbReference>
<keyword evidence="9" id="KW-0479">Metal-binding</keyword>
<dbReference type="eggNOG" id="COG2239">
    <property type="taxonomic scope" value="Bacteria"/>
</dbReference>
<evidence type="ECO:0000256" key="3">
    <source>
        <dbReference type="ARBA" id="ARBA00022448"/>
    </source>
</evidence>
<gene>
    <name evidence="12" type="ordered locus">Zmob_0518</name>
</gene>
<evidence type="ECO:0000256" key="7">
    <source>
        <dbReference type="ARBA" id="ARBA00023136"/>
    </source>
</evidence>
<dbReference type="Pfam" id="PF03448">
    <property type="entry name" value="MgtE_N"/>
    <property type="match status" value="1"/>
</dbReference>
<feature type="domain" description="CBS" evidence="11">
    <location>
        <begin position="244"/>
        <end position="300"/>
    </location>
</feature>
<dbReference type="OrthoDB" id="9790355at2"/>
<dbReference type="SUPFAM" id="SSF54631">
    <property type="entry name" value="CBS-domain pair"/>
    <property type="match status" value="1"/>
</dbReference>
<feature type="transmembrane region" description="Helical" evidence="9">
    <location>
        <begin position="402"/>
        <end position="424"/>
    </location>
</feature>
<keyword evidence="6 9" id="KW-1133">Transmembrane helix</keyword>
<dbReference type="InterPro" id="IPR000644">
    <property type="entry name" value="CBS_dom"/>
</dbReference>
<feature type="transmembrane region" description="Helical" evidence="9">
    <location>
        <begin position="325"/>
        <end position="345"/>
    </location>
</feature>
<keyword evidence="9" id="KW-1003">Cell membrane</keyword>
<dbReference type="SUPFAM" id="SSF158791">
    <property type="entry name" value="MgtE N-terminal domain-like"/>
    <property type="match status" value="1"/>
</dbReference>
<dbReference type="GeneID" id="79904064"/>
<dbReference type="Gene3D" id="1.10.357.20">
    <property type="entry name" value="SLC41 divalent cation transporters, integral membrane domain"/>
    <property type="match status" value="1"/>
</dbReference>
<dbReference type="InterPro" id="IPR036739">
    <property type="entry name" value="SLC41_membr_dom_sf"/>
</dbReference>
<dbReference type="EMBL" id="CP002850">
    <property type="protein sequence ID" value="AEH62364.1"/>
    <property type="molecule type" value="Genomic_DNA"/>
</dbReference>
<dbReference type="HOGENOM" id="CLU_037408_1_0_5"/>
<feature type="region of interest" description="Disordered" evidence="10">
    <location>
        <begin position="1"/>
        <end position="43"/>
    </location>
</feature>
<evidence type="ECO:0000256" key="6">
    <source>
        <dbReference type="ARBA" id="ARBA00022989"/>
    </source>
</evidence>
<proteinExistence type="inferred from homology"/>
<comment type="subcellular location">
    <subcellularLocation>
        <location evidence="9">Cell membrane</location>
        <topology evidence="9">Multi-pass membrane protein</topology>
    </subcellularLocation>
    <subcellularLocation>
        <location evidence="1">Membrane</location>
        <topology evidence="1">Multi-pass membrane protein</topology>
    </subcellularLocation>
</comment>
<keyword evidence="3 9" id="KW-0813">Transport</keyword>
<keyword evidence="5 9" id="KW-0460">Magnesium</keyword>
<dbReference type="NCBIfam" id="TIGR00400">
    <property type="entry name" value="mgtE"/>
    <property type="match status" value="1"/>
</dbReference>